<dbReference type="GO" id="GO:0006526">
    <property type="term" value="P:L-arginine biosynthetic process"/>
    <property type="evidence" value="ECO:0007669"/>
    <property type="project" value="UniProtKB-UniRule"/>
</dbReference>
<comment type="subcellular location">
    <subcellularLocation>
        <location evidence="8">Cytoplasm</location>
    </subcellularLocation>
</comment>
<dbReference type="HOGENOM" id="CLU_027172_1_0_7"/>
<dbReference type="PANTHER" id="PTHR23100">
    <property type="entry name" value="ARGININE BIOSYNTHESIS BIFUNCTIONAL PROTEIN ARGJ"/>
    <property type="match status" value="1"/>
</dbReference>
<keyword evidence="4 8" id="KW-0028">Amino-acid biosynthesis</keyword>
<evidence type="ECO:0000256" key="6">
    <source>
        <dbReference type="ARBA" id="ARBA00022813"/>
    </source>
</evidence>
<dbReference type="HAMAP" id="MF_01106">
    <property type="entry name" value="ArgJ"/>
    <property type="match status" value="1"/>
</dbReference>
<gene>
    <name evidence="8" type="primary">argJ</name>
    <name evidence="9" type="ordered locus">Dvul_2157</name>
</gene>
<comment type="pathway">
    <text evidence="8">Amino-acid biosynthesis; L-arginine biosynthesis; N(2)-acetyl-L-ornithine from L-glutamate: step 1/4.</text>
</comment>
<keyword evidence="8" id="KW-0511">Multifunctional enzyme</keyword>
<sequence length="393" mass="41301">MSASPKGFRFATVSAGFRKEARPDLALIVSDTPATAAGVFTTNRFQAAPVVVARENLAARPVARAVVINSGQANACTGDEGMTNCRTTLDLVGKACGIPAAEVLPASTGVIGAQLHMDKWREAAPRLAAALGQNTHHDFARAIMTTDAFPKVAERELAIAGTTVRLVGMAKGAGMICPNMATMLSVVLCDAAVTPEAWQRLFLDAVDRTFNRVTVDGDTSTNDTVFGLANGASGVTVEGDDLAKLGEALTDVLARLAYMLVQDGEGATKVMRVKVSGAVDDAEAEAVARTVGHSQLVKTAMYGRDANWGRIVAAVGRSGASFKAEDVVVTLCGVELFRNGQPTDLDFDTLLREPLKGRDVAVDIELGAGTGHYELLASDLTHDYVNCNADYRS</sequence>
<dbReference type="CDD" id="cd02152">
    <property type="entry name" value="OAT"/>
    <property type="match status" value="1"/>
</dbReference>
<dbReference type="EC" id="2.3.1.35" evidence="8"/>
<dbReference type="AlphaFoldDB" id="A0A0H3AA18"/>
<feature type="chain" id="PRO_5023412435" description="Arginine biosynthesis bifunctional protein ArgJ alpha chain" evidence="8">
    <location>
        <begin position="1"/>
        <end position="181"/>
    </location>
</feature>
<feature type="binding site" evidence="8">
    <location>
        <position position="393"/>
    </location>
    <ligand>
        <name>substrate</name>
    </ligand>
</feature>
<keyword evidence="7 8" id="KW-0012">Acyltransferase</keyword>
<evidence type="ECO:0000256" key="8">
    <source>
        <dbReference type="HAMAP-Rule" id="MF_01106"/>
    </source>
</evidence>
<feature type="binding site" evidence="8">
    <location>
        <position position="388"/>
    </location>
    <ligand>
        <name>substrate</name>
    </ligand>
</feature>
<protein>
    <recommendedName>
        <fullName evidence="8">Arginine biosynthesis bifunctional protein ArgJ</fullName>
    </recommendedName>
    <domain>
        <recommendedName>
            <fullName evidence="8">Glutamate N-acetyltransferase</fullName>
            <ecNumber evidence="8">2.3.1.35</ecNumber>
        </recommendedName>
        <alternativeName>
            <fullName evidence="8">Ornithine acetyltransferase</fullName>
            <shortName evidence="8">OATase</shortName>
        </alternativeName>
        <alternativeName>
            <fullName evidence="8">Ornithine transacetylase</fullName>
        </alternativeName>
    </domain>
    <domain>
        <recommendedName>
            <fullName evidence="8">Amino-acid acetyltransferase</fullName>
            <ecNumber evidence="8">2.3.1.1</ecNumber>
        </recommendedName>
        <alternativeName>
            <fullName evidence="8">N-acetylglutamate synthase</fullName>
            <shortName evidence="8">AGSase</shortName>
        </alternativeName>
    </domain>
    <component>
        <recommendedName>
            <fullName evidence="8">Arginine biosynthesis bifunctional protein ArgJ alpha chain</fullName>
        </recommendedName>
    </component>
    <component>
        <recommendedName>
            <fullName evidence="8">Arginine biosynthesis bifunctional protein ArgJ beta chain</fullName>
        </recommendedName>
    </component>
</protein>
<evidence type="ECO:0000313" key="10">
    <source>
        <dbReference type="Proteomes" id="UP000009173"/>
    </source>
</evidence>
<reference evidence="10" key="1">
    <citation type="journal article" date="2009" name="Environ. Microbiol.">
        <title>Contribution of mobile genetic elements to Desulfovibrio vulgaris genome plasticity.</title>
        <authorList>
            <person name="Walker C.B."/>
            <person name="Stolyar S."/>
            <person name="Chivian D."/>
            <person name="Pinel N."/>
            <person name="Gabster J.A."/>
            <person name="Dehal P.S."/>
            <person name="He Z."/>
            <person name="Yang Z.K."/>
            <person name="Yen H.C."/>
            <person name="Zhou J."/>
            <person name="Wall J.D."/>
            <person name="Hazen T.C."/>
            <person name="Arkin A.P."/>
            <person name="Stahl D.A."/>
        </authorList>
    </citation>
    <scope>NUCLEOTIDE SEQUENCE [LARGE SCALE GENOMIC DNA]</scope>
    <source>
        <strain evidence="10">DP4</strain>
    </source>
</reference>
<evidence type="ECO:0000256" key="3">
    <source>
        <dbReference type="ARBA" id="ARBA00022571"/>
    </source>
</evidence>
<evidence type="ECO:0000313" key="9">
    <source>
        <dbReference type="EMBL" id="ABM29173.1"/>
    </source>
</evidence>
<dbReference type="InterPro" id="IPR016117">
    <property type="entry name" value="ArgJ-like_dom_sf"/>
</dbReference>
<comment type="similarity">
    <text evidence="1 8">Belongs to the ArgJ family.</text>
</comment>
<comment type="catalytic activity">
    <reaction evidence="8">
        <text>N(2)-acetyl-L-ornithine + L-glutamate = N-acetyl-L-glutamate + L-ornithine</text>
        <dbReference type="Rhea" id="RHEA:15349"/>
        <dbReference type="ChEBI" id="CHEBI:29985"/>
        <dbReference type="ChEBI" id="CHEBI:44337"/>
        <dbReference type="ChEBI" id="CHEBI:46911"/>
        <dbReference type="ChEBI" id="CHEBI:57805"/>
        <dbReference type="EC" id="2.3.1.35"/>
    </reaction>
</comment>
<comment type="catalytic activity">
    <reaction evidence="8">
        <text>L-glutamate + acetyl-CoA = N-acetyl-L-glutamate + CoA + H(+)</text>
        <dbReference type="Rhea" id="RHEA:24292"/>
        <dbReference type="ChEBI" id="CHEBI:15378"/>
        <dbReference type="ChEBI" id="CHEBI:29985"/>
        <dbReference type="ChEBI" id="CHEBI:44337"/>
        <dbReference type="ChEBI" id="CHEBI:57287"/>
        <dbReference type="ChEBI" id="CHEBI:57288"/>
        <dbReference type="EC" id="2.3.1.1"/>
    </reaction>
</comment>
<evidence type="ECO:0000256" key="1">
    <source>
        <dbReference type="ARBA" id="ARBA00006774"/>
    </source>
</evidence>
<dbReference type="GO" id="GO:0005737">
    <property type="term" value="C:cytoplasm"/>
    <property type="evidence" value="ECO:0007669"/>
    <property type="project" value="UniProtKB-SubCell"/>
</dbReference>
<dbReference type="GO" id="GO:0006592">
    <property type="term" value="P:ornithine biosynthetic process"/>
    <property type="evidence" value="ECO:0007669"/>
    <property type="project" value="TreeGrafter"/>
</dbReference>
<dbReference type="EMBL" id="CP000527">
    <property type="protein sequence ID" value="ABM29173.1"/>
    <property type="molecule type" value="Genomic_DNA"/>
</dbReference>
<feature type="active site" description="Nucleophile" evidence="8">
    <location>
        <position position="182"/>
    </location>
</feature>
<keyword evidence="6 8" id="KW-0068">Autocatalytic cleavage</keyword>
<dbReference type="InterPro" id="IPR002813">
    <property type="entry name" value="Arg_biosynth_ArgJ"/>
</dbReference>
<evidence type="ECO:0000256" key="2">
    <source>
        <dbReference type="ARBA" id="ARBA00011475"/>
    </source>
</evidence>
<feature type="site" description="Involved in the stabilization of negative charge on the oxyanion by the formation of the oxyanion hole" evidence="8">
    <location>
        <position position="108"/>
    </location>
</feature>
<dbReference type="Gene3D" id="3.10.20.340">
    <property type="entry name" value="ArgJ beta chain, C-terminal domain"/>
    <property type="match status" value="1"/>
</dbReference>
<name>A0A0H3AA18_NITV4</name>
<accession>A0A0H3AA18</accession>
<evidence type="ECO:0000256" key="5">
    <source>
        <dbReference type="ARBA" id="ARBA00022679"/>
    </source>
</evidence>
<comment type="function">
    <text evidence="8">Catalyzes two activities which are involved in the cyclic version of arginine biosynthesis: the synthesis of N-acetylglutamate from glutamate and acetyl-CoA as the acetyl donor, and of ornithine by transacetylation between N(2)-acetylornithine and glutamate.</text>
</comment>
<keyword evidence="5 8" id="KW-0808">Transferase</keyword>
<feature type="chain" id="PRO_5023412434" description="Arginine biosynthesis bifunctional protein ArgJ beta chain" evidence="8">
    <location>
        <begin position="182"/>
        <end position="393"/>
    </location>
</feature>
<feature type="binding site" evidence="8">
    <location>
        <position position="145"/>
    </location>
    <ligand>
        <name>substrate</name>
    </ligand>
</feature>
<dbReference type="PANTHER" id="PTHR23100:SF0">
    <property type="entry name" value="ARGININE BIOSYNTHESIS BIFUNCTIONAL PROTEIN ARGJ, MITOCHONDRIAL"/>
    <property type="match status" value="1"/>
</dbReference>
<dbReference type="NCBIfam" id="TIGR00120">
    <property type="entry name" value="ArgJ"/>
    <property type="match status" value="1"/>
</dbReference>
<organism evidence="9 10">
    <name type="scientific">Nitratidesulfovibrio vulgaris (strain DP4)</name>
    <name type="common">Desulfovibrio vulgaris</name>
    <dbReference type="NCBI Taxonomy" id="391774"/>
    <lineage>
        <taxon>Bacteria</taxon>
        <taxon>Pseudomonadati</taxon>
        <taxon>Thermodesulfobacteriota</taxon>
        <taxon>Desulfovibrionia</taxon>
        <taxon>Desulfovibrionales</taxon>
        <taxon>Desulfovibrionaceae</taxon>
        <taxon>Nitratidesulfovibrio</taxon>
    </lineage>
</organism>
<dbReference type="Pfam" id="PF01960">
    <property type="entry name" value="ArgJ"/>
    <property type="match status" value="1"/>
</dbReference>
<dbReference type="SUPFAM" id="SSF56266">
    <property type="entry name" value="DmpA/ArgJ-like"/>
    <property type="match status" value="1"/>
</dbReference>
<evidence type="ECO:0000256" key="7">
    <source>
        <dbReference type="ARBA" id="ARBA00023315"/>
    </source>
</evidence>
<keyword evidence="3 8" id="KW-0055">Arginine biosynthesis</keyword>
<feature type="site" description="Involved in the stabilization of negative charge on the oxyanion by the formation of the oxyanion hole" evidence="8">
    <location>
        <position position="109"/>
    </location>
</feature>
<dbReference type="GO" id="GO:0004358">
    <property type="term" value="F:L-glutamate N-acetyltransferase activity, acting on acetyl-L-ornithine as donor"/>
    <property type="evidence" value="ECO:0007669"/>
    <property type="project" value="UniProtKB-UniRule"/>
</dbReference>
<dbReference type="Gene3D" id="3.60.70.12">
    <property type="entry name" value="L-amino peptidase D-ALA esterase/amidase"/>
    <property type="match status" value="1"/>
</dbReference>
<keyword evidence="8" id="KW-0963">Cytoplasm</keyword>
<dbReference type="Proteomes" id="UP000009173">
    <property type="component" value="Chromosome"/>
</dbReference>
<dbReference type="RefSeq" id="WP_011792690.1">
    <property type="nucleotide sequence ID" value="NC_008751.1"/>
</dbReference>
<evidence type="ECO:0000256" key="4">
    <source>
        <dbReference type="ARBA" id="ARBA00022605"/>
    </source>
</evidence>
<proteinExistence type="inferred from homology"/>
<dbReference type="UniPathway" id="UPA00068">
    <property type="reaction ID" value="UER00106"/>
</dbReference>
<feature type="binding site" evidence="8">
    <location>
        <position position="182"/>
    </location>
    <ligand>
        <name>substrate</name>
    </ligand>
</feature>
<comment type="pathway">
    <text evidence="8">Amino-acid biosynthesis; L-arginine biosynthesis; L-ornithine and N-acetyl-L-glutamate from L-glutamate and N(2)-acetyl-L-ornithine (cyclic): step 1/1.</text>
</comment>
<feature type="binding site" evidence="8">
    <location>
        <position position="265"/>
    </location>
    <ligand>
        <name>substrate</name>
    </ligand>
</feature>
<dbReference type="InterPro" id="IPR042195">
    <property type="entry name" value="ArgJ_beta_C"/>
</dbReference>
<dbReference type="KEGG" id="dvl:Dvul_2157"/>
<dbReference type="NCBIfam" id="NF003802">
    <property type="entry name" value="PRK05388.1"/>
    <property type="match status" value="1"/>
</dbReference>
<feature type="site" description="Cleavage; by autolysis" evidence="8">
    <location>
        <begin position="181"/>
        <end position="182"/>
    </location>
</feature>
<dbReference type="GO" id="GO:0004042">
    <property type="term" value="F:L-glutamate N-acetyltransferase activity"/>
    <property type="evidence" value="ECO:0007669"/>
    <property type="project" value="UniProtKB-UniRule"/>
</dbReference>
<feature type="binding site" evidence="8">
    <location>
        <position position="171"/>
    </location>
    <ligand>
        <name>substrate</name>
    </ligand>
</feature>
<dbReference type="FunFam" id="3.60.70.12:FF:000001">
    <property type="entry name" value="Arginine biosynthesis bifunctional protein ArgJ, chloroplastic"/>
    <property type="match status" value="1"/>
</dbReference>
<dbReference type="EC" id="2.3.1.1" evidence="8"/>
<comment type="subunit">
    <text evidence="2 8">Heterotetramer of two alpha and two beta chains.</text>
</comment>